<feature type="domain" description="Zn(2)-C6 fungal-type" evidence="6">
    <location>
        <begin position="88"/>
        <end position="116"/>
    </location>
</feature>
<protein>
    <recommendedName>
        <fullName evidence="6">Zn(2)-C6 fungal-type domain-containing protein</fullName>
    </recommendedName>
</protein>
<gene>
    <name evidence="7" type="ORF">SCHPADRAFT_855189</name>
</gene>
<sequence length="944" mass="105320">MTHILPQHPDLGAAKHSSISSALEMEQQHAQQRAAQQQQMEQHPQSPQNGHDVANAGASSRKRKKNAVDGEESLSASEPRRLRRSHEACARCRSKKIKCDSKHPKCTACATAGVQCNQEDRHRKTLTPRGHVDRIERQLAQCEALLKRHYQGFTLDELDTIVAREGVEVEYPVPGAAADQYQAAFSPGPSQSHARQENGPPPKPYGYPPPHMLPPGYPPHMPLPPGYPPPPGYPIGIPYTHLHPAFPMPPPPAPAADIKGQDPQANDMSNDQSLAKNFGVSPQIVNELKLQAPVASAETEDLAVGSGGLSSGRDRDVTEETQPRDLSMWVKAEVQSPTPGYSDGSKARKIMLWLPKNREYTNYIIDVYFEKLNLHRPVFNRPFFEHIVNQLYTGQPVTHDPGFICSMYIVFALGTMSELNRAAATSKEDISRNPLAKKKLLPQGWPEYEEFFKRALTVKPDLRVTTSSLQALILLHWYLYTERQQRSLWRLVGSLVRLAVELGLHHDPYEQGQTFNEEECQLRIRLWSIVMIHDRGTSILLGRPLAIYPSDSNTKQPSRNKNGQLPGFSEHFLYSAPVADIQADIVNSLYSPTMRGSESMMRHATRIIKSMVEMRKQLPESYKFYFGGTEEWSPEQKRQLVEGITEDQGLTLLKIGIARILLLRALFMSKELPFAQRFRALTDAIVTSHNVIAVHSQLIKFPDIAFFVSPIPLHIAAMVILFGQMSGCDTLPREVAVEDIWAALDMLPRFRWHWERRDMGGAHPLIERVAEKVLDIELPQIKTSVSQVLIPEEDWDSGSPGALLSPTLSNAQVSSPTHTQSPFAANHGQYGPHGSNGASTSGQDGRQLADVPQSWFWPMDPENPIGMPQQQQTPVGQASGAQPYQPIGTIGCVPSEASYMLEEKDPSLSRAQGQQWVNTAIDNDGWRALAHYQPHNSQQQAPRG</sequence>
<dbReference type="InterPro" id="IPR050987">
    <property type="entry name" value="AtrR-like"/>
</dbReference>
<evidence type="ECO:0000313" key="7">
    <source>
        <dbReference type="EMBL" id="KLO11574.1"/>
    </source>
</evidence>
<feature type="compositionally biased region" description="Polar residues" evidence="5">
    <location>
        <begin position="868"/>
        <end position="882"/>
    </location>
</feature>
<keyword evidence="4" id="KW-0539">Nucleus</keyword>
<dbReference type="InterPro" id="IPR036864">
    <property type="entry name" value="Zn2-C6_fun-type_DNA-bd_sf"/>
</dbReference>
<dbReference type="GO" id="GO:0008270">
    <property type="term" value="F:zinc ion binding"/>
    <property type="evidence" value="ECO:0007669"/>
    <property type="project" value="InterPro"/>
</dbReference>
<feature type="region of interest" description="Disordered" evidence="5">
    <location>
        <begin position="863"/>
        <end position="883"/>
    </location>
</feature>
<feature type="compositionally biased region" description="Low complexity" evidence="5">
    <location>
        <begin position="24"/>
        <end position="48"/>
    </location>
</feature>
<evidence type="ECO:0000256" key="3">
    <source>
        <dbReference type="ARBA" id="ARBA00023125"/>
    </source>
</evidence>
<dbReference type="PROSITE" id="PS00463">
    <property type="entry name" value="ZN2_CY6_FUNGAL_1"/>
    <property type="match status" value="1"/>
</dbReference>
<dbReference type="AlphaFoldDB" id="A0A0H2RIE5"/>
<keyword evidence="2" id="KW-0479">Metal-binding</keyword>
<dbReference type="STRING" id="27342.A0A0H2RIE5"/>
<dbReference type="SUPFAM" id="SSF57701">
    <property type="entry name" value="Zn2/Cys6 DNA-binding domain"/>
    <property type="match status" value="1"/>
</dbReference>
<accession>A0A0H2RIE5</accession>
<dbReference type="InParanoid" id="A0A0H2RIE5"/>
<dbReference type="CDD" id="cd12148">
    <property type="entry name" value="fungal_TF_MHR"/>
    <property type="match status" value="1"/>
</dbReference>
<dbReference type="SMART" id="SM00906">
    <property type="entry name" value="Fungal_trans"/>
    <property type="match status" value="1"/>
</dbReference>
<evidence type="ECO:0000259" key="6">
    <source>
        <dbReference type="PROSITE" id="PS50048"/>
    </source>
</evidence>
<feature type="region of interest" description="Disordered" evidence="5">
    <location>
        <begin position="800"/>
        <end position="847"/>
    </location>
</feature>
<dbReference type="EMBL" id="KQ085997">
    <property type="protein sequence ID" value="KLO11574.1"/>
    <property type="molecule type" value="Genomic_DNA"/>
</dbReference>
<dbReference type="PANTHER" id="PTHR46910">
    <property type="entry name" value="TRANSCRIPTION FACTOR PDR1"/>
    <property type="match status" value="1"/>
</dbReference>
<dbReference type="Pfam" id="PF00172">
    <property type="entry name" value="Zn_clus"/>
    <property type="match status" value="1"/>
</dbReference>
<evidence type="ECO:0000256" key="1">
    <source>
        <dbReference type="ARBA" id="ARBA00004123"/>
    </source>
</evidence>
<dbReference type="Pfam" id="PF04082">
    <property type="entry name" value="Fungal_trans"/>
    <property type="match status" value="1"/>
</dbReference>
<dbReference type="PANTHER" id="PTHR46910:SF3">
    <property type="entry name" value="HALOTOLERANCE PROTEIN 9-RELATED"/>
    <property type="match status" value="1"/>
</dbReference>
<dbReference type="PROSITE" id="PS50048">
    <property type="entry name" value="ZN2_CY6_FUNGAL_2"/>
    <property type="match status" value="1"/>
</dbReference>
<dbReference type="GO" id="GO:0006351">
    <property type="term" value="P:DNA-templated transcription"/>
    <property type="evidence" value="ECO:0007669"/>
    <property type="project" value="InterPro"/>
</dbReference>
<feature type="region of interest" description="Disordered" evidence="5">
    <location>
        <begin position="244"/>
        <end position="268"/>
    </location>
</feature>
<feature type="region of interest" description="Disordered" evidence="5">
    <location>
        <begin position="298"/>
        <end position="344"/>
    </location>
</feature>
<name>A0A0H2RIE5_9AGAM</name>
<feature type="compositionally biased region" description="Pro residues" evidence="5">
    <location>
        <begin position="199"/>
        <end position="211"/>
    </location>
</feature>
<feature type="compositionally biased region" description="Basic and acidic residues" evidence="5">
    <location>
        <begin position="312"/>
        <end position="323"/>
    </location>
</feature>
<dbReference type="SMART" id="SM00066">
    <property type="entry name" value="GAL4"/>
    <property type="match status" value="1"/>
</dbReference>
<keyword evidence="3" id="KW-0238">DNA-binding</keyword>
<dbReference type="InterPro" id="IPR001138">
    <property type="entry name" value="Zn2Cys6_DnaBD"/>
</dbReference>
<dbReference type="CDD" id="cd00067">
    <property type="entry name" value="GAL4"/>
    <property type="match status" value="1"/>
</dbReference>
<dbReference type="OrthoDB" id="4064873at2759"/>
<comment type="subcellular location">
    <subcellularLocation>
        <location evidence="1">Nucleus</location>
    </subcellularLocation>
</comment>
<dbReference type="GO" id="GO:0000981">
    <property type="term" value="F:DNA-binding transcription factor activity, RNA polymerase II-specific"/>
    <property type="evidence" value="ECO:0007669"/>
    <property type="project" value="InterPro"/>
</dbReference>
<dbReference type="Proteomes" id="UP000053477">
    <property type="component" value="Unassembled WGS sequence"/>
</dbReference>
<organism evidence="7 8">
    <name type="scientific">Schizopora paradoxa</name>
    <dbReference type="NCBI Taxonomy" id="27342"/>
    <lineage>
        <taxon>Eukaryota</taxon>
        <taxon>Fungi</taxon>
        <taxon>Dikarya</taxon>
        <taxon>Basidiomycota</taxon>
        <taxon>Agaricomycotina</taxon>
        <taxon>Agaricomycetes</taxon>
        <taxon>Hymenochaetales</taxon>
        <taxon>Schizoporaceae</taxon>
        <taxon>Schizopora</taxon>
    </lineage>
</organism>
<feature type="region of interest" description="Disordered" evidence="5">
    <location>
        <begin position="1"/>
        <end position="87"/>
    </location>
</feature>
<dbReference type="GO" id="GO:0005634">
    <property type="term" value="C:nucleus"/>
    <property type="evidence" value="ECO:0007669"/>
    <property type="project" value="UniProtKB-SubCell"/>
</dbReference>
<feature type="compositionally biased region" description="Polar residues" evidence="5">
    <location>
        <begin position="806"/>
        <end position="823"/>
    </location>
</feature>
<dbReference type="GO" id="GO:0003677">
    <property type="term" value="F:DNA binding"/>
    <property type="evidence" value="ECO:0007669"/>
    <property type="project" value="UniProtKB-KW"/>
</dbReference>
<dbReference type="Gene3D" id="4.10.240.10">
    <property type="entry name" value="Zn(2)-C6 fungal-type DNA-binding domain"/>
    <property type="match status" value="1"/>
</dbReference>
<evidence type="ECO:0000256" key="5">
    <source>
        <dbReference type="SAM" id="MobiDB-lite"/>
    </source>
</evidence>
<dbReference type="InterPro" id="IPR007219">
    <property type="entry name" value="XnlR_reg_dom"/>
</dbReference>
<reference evidence="7 8" key="1">
    <citation type="submission" date="2015-04" db="EMBL/GenBank/DDBJ databases">
        <title>Complete genome sequence of Schizopora paradoxa KUC8140, a cosmopolitan wood degrader in East Asia.</title>
        <authorList>
            <consortium name="DOE Joint Genome Institute"/>
            <person name="Min B."/>
            <person name="Park H."/>
            <person name="Jang Y."/>
            <person name="Kim J.-J."/>
            <person name="Kim K.H."/>
            <person name="Pangilinan J."/>
            <person name="Lipzen A."/>
            <person name="Riley R."/>
            <person name="Grigoriev I.V."/>
            <person name="Spatafora J.W."/>
            <person name="Choi I.-G."/>
        </authorList>
    </citation>
    <scope>NUCLEOTIDE SEQUENCE [LARGE SCALE GENOMIC DNA]</scope>
    <source>
        <strain evidence="7 8">KUC8140</strain>
    </source>
</reference>
<evidence type="ECO:0000256" key="4">
    <source>
        <dbReference type="ARBA" id="ARBA00023242"/>
    </source>
</evidence>
<evidence type="ECO:0000313" key="8">
    <source>
        <dbReference type="Proteomes" id="UP000053477"/>
    </source>
</evidence>
<keyword evidence="8" id="KW-1185">Reference proteome</keyword>
<feature type="region of interest" description="Disordered" evidence="5">
    <location>
        <begin position="183"/>
        <end position="211"/>
    </location>
</feature>
<proteinExistence type="predicted"/>
<evidence type="ECO:0000256" key="2">
    <source>
        <dbReference type="ARBA" id="ARBA00022723"/>
    </source>
</evidence>